<protein>
    <submittedName>
        <fullName evidence="2">Uncharacterized protein</fullName>
    </submittedName>
</protein>
<evidence type="ECO:0000313" key="3">
    <source>
        <dbReference type="Proteomes" id="UP000271031"/>
    </source>
</evidence>
<keyword evidence="3" id="KW-1185">Reference proteome</keyword>
<feature type="compositionally biased region" description="Low complexity" evidence="1">
    <location>
        <begin position="131"/>
        <end position="147"/>
    </location>
</feature>
<sequence length="159" mass="15368">MSCRRKHSKTKVFRTNIAEVKRSGNVVAGAGGTATGGTDGVAVSVGGEGENVEIATILSKNSFGGFAVAALNAGGNIIVNNQNNSVNVASPFANTTQTINSNAITGGNTGIATGGNASSNTTGGIGGAGGSTTHQSNGGNAAGGNAKAKIKAKAKAKVH</sequence>
<comment type="caution">
    <text evidence="2">The sequence shown here is derived from an EMBL/GenBank/DDBJ whole genome shotgun (WGS) entry which is preliminary data.</text>
</comment>
<accession>A0A3M8DBX3</accession>
<dbReference type="EMBL" id="RHHQ01000015">
    <property type="protein sequence ID" value="RNB85119.1"/>
    <property type="molecule type" value="Genomic_DNA"/>
</dbReference>
<gene>
    <name evidence="2" type="ORF">EDM56_19620</name>
</gene>
<feature type="compositionally biased region" description="Basic residues" evidence="1">
    <location>
        <begin position="148"/>
        <end position="159"/>
    </location>
</feature>
<organism evidence="2 3">
    <name type="scientific">Brevibacillus fluminis</name>
    <dbReference type="NCBI Taxonomy" id="511487"/>
    <lineage>
        <taxon>Bacteria</taxon>
        <taxon>Bacillati</taxon>
        <taxon>Bacillota</taxon>
        <taxon>Bacilli</taxon>
        <taxon>Bacillales</taxon>
        <taxon>Paenibacillaceae</taxon>
        <taxon>Brevibacillus</taxon>
    </lineage>
</organism>
<name>A0A3M8DBX3_9BACL</name>
<evidence type="ECO:0000256" key="1">
    <source>
        <dbReference type="SAM" id="MobiDB-lite"/>
    </source>
</evidence>
<proteinExistence type="predicted"/>
<feature type="region of interest" description="Disordered" evidence="1">
    <location>
        <begin position="123"/>
        <end position="159"/>
    </location>
</feature>
<dbReference type="AlphaFoldDB" id="A0A3M8DBX3"/>
<evidence type="ECO:0000313" key="2">
    <source>
        <dbReference type="EMBL" id="RNB85119.1"/>
    </source>
</evidence>
<dbReference type="Proteomes" id="UP000271031">
    <property type="component" value="Unassembled WGS sequence"/>
</dbReference>
<reference evidence="2 3" key="1">
    <citation type="submission" date="2018-10" db="EMBL/GenBank/DDBJ databases">
        <title>Phylogenomics of Brevibacillus.</title>
        <authorList>
            <person name="Dunlap C."/>
        </authorList>
    </citation>
    <scope>NUCLEOTIDE SEQUENCE [LARGE SCALE GENOMIC DNA]</scope>
    <source>
        <strain evidence="2 3">JCM 15716</strain>
    </source>
</reference>